<keyword evidence="7" id="KW-1185">Reference proteome</keyword>
<dbReference type="Pfam" id="PF02576">
    <property type="entry name" value="RimP_N"/>
    <property type="match status" value="1"/>
</dbReference>
<evidence type="ECO:0000313" key="6">
    <source>
        <dbReference type="EMBL" id="MEQ2554015.1"/>
    </source>
</evidence>
<dbReference type="InterPro" id="IPR035956">
    <property type="entry name" value="RimP_N_sf"/>
</dbReference>
<sequence>MGRKISYEEKTEQLIQPFIDAHHFELVDVEYVKEGSDWYLRVYIDKEGGITVDDCEVISREFNEVLDKENYIPDQYIFEVSSPGLLRPLKKEKDYQRSIGKLIDIKLYRAEDKQKEFTGVLKAYDEKTVTLAFEKDEEKTFERANLAMIRLAFCD</sequence>
<keyword evidence="1 3" id="KW-0963">Cytoplasm</keyword>
<keyword evidence="2 3" id="KW-0690">Ribosome biogenesis</keyword>
<evidence type="ECO:0000256" key="2">
    <source>
        <dbReference type="ARBA" id="ARBA00022517"/>
    </source>
</evidence>
<dbReference type="Gene3D" id="2.30.30.180">
    <property type="entry name" value="Ribosome maturation factor RimP, C-terminal domain"/>
    <property type="match status" value="1"/>
</dbReference>
<dbReference type="SUPFAM" id="SSF74942">
    <property type="entry name" value="YhbC-like, C-terminal domain"/>
    <property type="match status" value="1"/>
</dbReference>
<dbReference type="HAMAP" id="MF_01077">
    <property type="entry name" value="RimP"/>
    <property type="match status" value="1"/>
</dbReference>
<evidence type="ECO:0000259" key="5">
    <source>
        <dbReference type="Pfam" id="PF17384"/>
    </source>
</evidence>
<comment type="similarity">
    <text evidence="3">Belongs to the RimP family.</text>
</comment>
<dbReference type="InterPro" id="IPR003728">
    <property type="entry name" value="Ribosome_maturation_RimP"/>
</dbReference>
<dbReference type="InterPro" id="IPR036847">
    <property type="entry name" value="RimP_C_sf"/>
</dbReference>
<evidence type="ECO:0000256" key="1">
    <source>
        <dbReference type="ARBA" id="ARBA00022490"/>
    </source>
</evidence>
<feature type="domain" description="Ribosome maturation factor RimP N-terminal" evidence="4">
    <location>
        <begin position="14"/>
        <end position="85"/>
    </location>
</feature>
<organism evidence="6 7">
    <name type="scientific">Lachnospira intestinalis</name>
    <dbReference type="NCBI Taxonomy" id="3133158"/>
    <lineage>
        <taxon>Bacteria</taxon>
        <taxon>Bacillati</taxon>
        <taxon>Bacillota</taxon>
        <taxon>Clostridia</taxon>
        <taxon>Lachnospirales</taxon>
        <taxon>Lachnospiraceae</taxon>
        <taxon>Lachnospira</taxon>
    </lineage>
</organism>
<dbReference type="PANTHER" id="PTHR33867:SF1">
    <property type="entry name" value="RIBOSOME MATURATION FACTOR RIMP"/>
    <property type="match status" value="1"/>
</dbReference>
<evidence type="ECO:0000313" key="7">
    <source>
        <dbReference type="Proteomes" id="UP001546774"/>
    </source>
</evidence>
<dbReference type="SUPFAM" id="SSF75420">
    <property type="entry name" value="YhbC-like, N-terminal domain"/>
    <property type="match status" value="1"/>
</dbReference>
<evidence type="ECO:0000259" key="4">
    <source>
        <dbReference type="Pfam" id="PF02576"/>
    </source>
</evidence>
<dbReference type="EMBL" id="JBBMFS010000002">
    <property type="protein sequence ID" value="MEQ2554015.1"/>
    <property type="molecule type" value="Genomic_DNA"/>
</dbReference>
<protein>
    <recommendedName>
        <fullName evidence="3">Ribosome maturation factor RimP</fullName>
    </recommendedName>
</protein>
<proteinExistence type="inferred from homology"/>
<gene>
    <name evidence="3 6" type="primary">rimP</name>
    <name evidence="6" type="ORF">WMO37_03170</name>
</gene>
<comment type="function">
    <text evidence="3">Required for maturation of 30S ribosomal subunits.</text>
</comment>
<dbReference type="PANTHER" id="PTHR33867">
    <property type="entry name" value="RIBOSOME MATURATION FACTOR RIMP"/>
    <property type="match status" value="1"/>
</dbReference>
<reference evidence="6" key="1">
    <citation type="submission" date="2024-03" db="EMBL/GenBank/DDBJ databases">
        <title>Human intestinal bacterial collection.</title>
        <authorList>
            <person name="Pauvert C."/>
            <person name="Hitch T.C.A."/>
            <person name="Clavel T."/>
        </authorList>
    </citation>
    <scope>NUCLEOTIDE SEQUENCE [LARGE SCALE GENOMIC DNA]</scope>
    <source>
        <strain evidence="6">CLA-AA-H89B</strain>
    </source>
</reference>
<comment type="caution">
    <text evidence="6">The sequence shown here is derived from an EMBL/GenBank/DDBJ whole genome shotgun (WGS) entry which is preliminary data.</text>
</comment>
<accession>A0ABV1H2U7</accession>
<feature type="domain" description="Ribosome maturation factor RimP C-terminal" evidence="5">
    <location>
        <begin position="89"/>
        <end position="153"/>
    </location>
</feature>
<dbReference type="InterPro" id="IPR028989">
    <property type="entry name" value="RimP_N"/>
</dbReference>
<dbReference type="Gene3D" id="3.30.300.70">
    <property type="entry name" value="RimP-like superfamily, N-terminal"/>
    <property type="match status" value="1"/>
</dbReference>
<dbReference type="InterPro" id="IPR028998">
    <property type="entry name" value="RimP_C"/>
</dbReference>
<evidence type="ECO:0000256" key="3">
    <source>
        <dbReference type="HAMAP-Rule" id="MF_01077"/>
    </source>
</evidence>
<comment type="subcellular location">
    <subcellularLocation>
        <location evidence="3">Cytoplasm</location>
    </subcellularLocation>
</comment>
<dbReference type="CDD" id="cd01734">
    <property type="entry name" value="YlxS_C"/>
    <property type="match status" value="1"/>
</dbReference>
<dbReference type="Proteomes" id="UP001546774">
    <property type="component" value="Unassembled WGS sequence"/>
</dbReference>
<name>A0ABV1H2U7_9FIRM</name>
<dbReference type="Pfam" id="PF17384">
    <property type="entry name" value="DUF150_C"/>
    <property type="match status" value="1"/>
</dbReference>